<reference evidence="19" key="1">
    <citation type="journal article" date="2019" name="Int. J. Syst. Evol. Microbiol.">
        <title>The Global Catalogue of Microorganisms (GCM) 10K type strain sequencing project: providing services to taxonomists for standard genome sequencing and annotation.</title>
        <authorList>
            <consortium name="The Broad Institute Genomics Platform"/>
            <consortium name="The Broad Institute Genome Sequencing Center for Infectious Disease"/>
            <person name="Wu L."/>
            <person name="Ma J."/>
        </authorList>
    </citation>
    <scope>NUCLEOTIDE SEQUENCE [LARGE SCALE GENOMIC DNA]</scope>
    <source>
        <strain evidence="19">JCM 18019</strain>
    </source>
</reference>
<dbReference type="RefSeq" id="WP_345208183.1">
    <property type="nucleotide sequence ID" value="NZ_BAABHX010000009.1"/>
</dbReference>
<keyword evidence="11 14" id="KW-0139">CF(1)</keyword>
<dbReference type="Pfam" id="PF00006">
    <property type="entry name" value="ATP-synt_ab"/>
    <property type="match status" value="1"/>
</dbReference>
<keyword evidence="8 14" id="KW-1278">Translocase</keyword>
<feature type="domain" description="ATP synthase alpha subunit C-terminal" evidence="16">
    <location>
        <begin position="396"/>
        <end position="519"/>
    </location>
</feature>
<evidence type="ECO:0000256" key="7">
    <source>
        <dbReference type="ARBA" id="ARBA00022840"/>
    </source>
</evidence>
<comment type="similarity">
    <text evidence="3 14">Belongs to the ATPase alpha/beta chains family.</text>
</comment>
<keyword evidence="14" id="KW-1003">Cell membrane</keyword>
<dbReference type="InterPro" id="IPR027417">
    <property type="entry name" value="P-loop_NTPase"/>
</dbReference>
<keyword evidence="7 14" id="KW-0067">ATP-binding</keyword>
<comment type="function">
    <text evidence="1 14">Produces ATP from ADP in the presence of a proton gradient across the membrane. The alpha chain is a regulatory subunit.</text>
</comment>
<dbReference type="PROSITE" id="PS00152">
    <property type="entry name" value="ATPASE_ALPHA_BETA"/>
    <property type="match status" value="1"/>
</dbReference>
<evidence type="ECO:0000259" key="16">
    <source>
        <dbReference type="Pfam" id="PF00306"/>
    </source>
</evidence>
<comment type="subunit">
    <text evidence="13">F-type ATPases have 2 components, CF(1) - the catalytic core - and CF(0) - the membrane proton channel. CF(1) has five subunits: alpha(3), beta(3), gamma(1), delta(1), epsilon(1). CF(0) has four main subunits: a(1), b(1), b'(1) and c(9-12).</text>
</comment>
<evidence type="ECO:0000256" key="1">
    <source>
        <dbReference type="ARBA" id="ARBA00003784"/>
    </source>
</evidence>
<evidence type="ECO:0000256" key="4">
    <source>
        <dbReference type="ARBA" id="ARBA00022448"/>
    </source>
</evidence>
<evidence type="ECO:0000256" key="12">
    <source>
        <dbReference type="ARBA" id="ARBA00023310"/>
    </source>
</evidence>
<dbReference type="SUPFAM" id="SSF52540">
    <property type="entry name" value="P-loop containing nucleoside triphosphate hydrolases"/>
    <property type="match status" value="1"/>
</dbReference>
<dbReference type="InterPro" id="IPR000194">
    <property type="entry name" value="ATPase_F1/V1/A1_a/bsu_nucl-bd"/>
</dbReference>
<dbReference type="Pfam" id="PF00306">
    <property type="entry name" value="ATP-synt_ab_C"/>
    <property type="match status" value="1"/>
</dbReference>
<protein>
    <recommendedName>
        <fullName evidence="14">ATP synthase subunit alpha</fullName>
        <ecNumber evidence="14">7.1.2.2</ecNumber>
    </recommendedName>
    <alternativeName>
        <fullName evidence="14">ATP synthase F1 sector subunit alpha</fullName>
    </alternativeName>
    <alternativeName>
        <fullName evidence="14">F-ATPase subunit alpha</fullName>
    </alternativeName>
</protein>
<keyword evidence="10 14" id="KW-0472">Membrane</keyword>
<keyword evidence="6 14" id="KW-0375">Hydrogen ion transport</keyword>
<gene>
    <name evidence="14 18" type="primary">atpA</name>
    <name evidence="18" type="ORF">GCM10023210_41130</name>
</gene>
<dbReference type="EMBL" id="BAABHX010000009">
    <property type="protein sequence ID" value="GAA5101407.1"/>
    <property type="molecule type" value="Genomic_DNA"/>
</dbReference>
<dbReference type="SUPFAM" id="SSF50615">
    <property type="entry name" value="N-terminal domain of alpha and beta subunits of F1 ATP synthase"/>
    <property type="match status" value="1"/>
</dbReference>
<name>A0ABP9MT31_9FLAO</name>
<feature type="binding site" evidence="14">
    <location>
        <begin position="171"/>
        <end position="178"/>
    </location>
    <ligand>
        <name>ATP</name>
        <dbReference type="ChEBI" id="CHEBI:30616"/>
    </ligand>
</feature>
<dbReference type="InterPro" id="IPR023366">
    <property type="entry name" value="ATP_synth_asu-like_sf"/>
</dbReference>
<dbReference type="Gene3D" id="3.40.50.300">
    <property type="entry name" value="P-loop containing nucleotide triphosphate hydrolases"/>
    <property type="match status" value="1"/>
</dbReference>
<keyword evidence="12 14" id="KW-0066">ATP synthesis</keyword>
<dbReference type="PANTHER" id="PTHR48082">
    <property type="entry name" value="ATP SYNTHASE SUBUNIT ALPHA, MITOCHONDRIAL"/>
    <property type="match status" value="1"/>
</dbReference>
<dbReference type="PANTHER" id="PTHR48082:SF2">
    <property type="entry name" value="ATP SYNTHASE SUBUNIT ALPHA, MITOCHONDRIAL"/>
    <property type="match status" value="1"/>
</dbReference>
<dbReference type="SUPFAM" id="SSF47917">
    <property type="entry name" value="C-terminal domain of alpha and beta subunits of F1 ATP synthase"/>
    <property type="match status" value="1"/>
</dbReference>
<evidence type="ECO:0000259" key="17">
    <source>
        <dbReference type="Pfam" id="PF02874"/>
    </source>
</evidence>
<dbReference type="EC" id="7.1.2.2" evidence="14"/>
<evidence type="ECO:0000313" key="18">
    <source>
        <dbReference type="EMBL" id="GAA5101407.1"/>
    </source>
</evidence>
<dbReference type="NCBIfam" id="NF009884">
    <property type="entry name" value="PRK13343.1"/>
    <property type="match status" value="1"/>
</dbReference>
<evidence type="ECO:0000256" key="5">
    <source>
        <dbReference type="ARBA" id="ARBA00022741"/>
    </source>
</evidence>
<evidence type="ECO:0000256" key="11">
    <source>
        <dbReference type="ARBA" id="ARBA00023196"/>
    </source>
</evidence>
<comment type="caution">
    <text evidence="18">The sequence shown here is derived from an EMBL/GenBank/DDBJ whole genome shotgun (WGS) entry which is preliminary data.</text>
</comment>
<dbReference type="InterPro" id="IPR004100">
    <property type="entry name" value="ATPase_F1/V1/A1_a/bsu_N"/>
</dbReference>
<sequence length="525" mass="56613">MAEINPAEVSAILKQQLANFDTQSNVEEVGTVLTIGDGIARVYGLENVQYGELVKFSSDVEGIVLNLEEDNVGVALLGESKLVKEGDTVRRTNRISSIKVGEGMLGRVVDTLGNPIDGKGPITGDLYEMPLERKAPGVIFRQPVTEPLQTGIVAIDSMIPVGRGQRELIIGDRQTGKTTVAIDTIINQKEFFDAGKPVYCIYVAIGQKASTVAQIVKTLSDKGALAYTVIVAANASDPVPMQVYSAMAGASIGEFFRDSGRPALIVYDDLSKQAVAYRELSLLLRRPPGREAYPGDVFYLHSRLLERAAKVIADDQIASQMNDLPESLRPIVKGGGSLTALPIIETQAGDVSAYIPTNVISITDGQIFLESDLFNSGVRPAINVGISVSRVGGNAQIKSMKKVSGTLKLDQAQYKELEAFAKFGSDLDASTLAVISKGERNVELLKQPVNSPLPVDSQVAMIYAGTENLLRNVPIRKVKEFQIEYIEFLRSKHPDTMAAIKAGKIDDSITSVLKQAANDLASKYN</sequence>
<dbReference type="Pfam" id="PF02874">
    <property type="entry name" value="ATP-synt_ab_N"/>
    <property type="match status" value="1"/>
</dbReference>
<comment type="catalytic activity">
    <reaction evidence="14">
        <text>ATP + H2O + 4 H(+)(in) = ADP + phosphate + 5 H(+)(out)</text>
        <dbReference type="Rhea" id="RHEA:57720"/>
        <dbReference type="ChEBI" id="CHEBI:15377"/>
        <dbReference type="ChEBI" id="CHEBI:15378"/>
        <dbReference type="ChEBI" id="CHEBI:30616"/>
        <dbReference type="ChEBI" id="CHEBI:43474"/>
        <dbReference type="ChEBI" id="CHEBI:456216"/>
        <dbReference type="EC" id="7.1.2.2"/>
    </reaction>
</comment>
<dbReference type="CDD" id="cd18113">
    <property type="entry name" value="ATP-synt_F1_alpha_C"/>
    <property type="match status" value="1"/>
</dbReference>
<accession>A0ABP9MT31</accession>
<feature type="domain" description="ATPase F1/V1/A1 complex alpha/beta subunit nucleotide-binding" evidence="15">
    <location>
        <begin position="151"/>
        <end position="389"/>
    </location>
</feature>
<dbReference type="Gene3D" id="2.40.30.20">
    <property type="match status" value="1"/>
</dbReference>
<evidence type="ECO:0000256" key="6">
    <source>
        <dbReference type="ARBA" id="ARBA00022781"/>
    </source>
</evidence>
<evidence type="ECO:0000256" key="2">
    <source>
        <dbReference type="ARBA" id="ARBA00004370"/>
    </source>
</evidence>
<evidence type="ECO:0000256" key="14">
    <source>
        <dbReference type="HAMAP-Rule" id="MF_01346"/>
    </source>
</evidence>
<dbReference type="PIRSF" id="PIRSF039088">
    <property type="entry name" value="F_ATPase_subunit_alpha"/>
    <property type="match status" value="1"/>
</dbReference>
<evidence type="ECO:0000259" key="15">
    <source>
        <dbReference type="Pfam" id="PF00006"/>
    </source>
</evidence>
<evidence type="ECO:0000256" key="9">
    <source>
        <dbReference type="ARBA" id="ARBA00023065"/>
    </source>
</evidence>
<feature type="domain" description="ATPase F1/V1/A1 complex alpha/beta subunit N-terminal" evidence="17">
    <location>
        <begin position="26"/>
        <end position="93"/>
    </location>
</feature>
<dbReference type="InterPro" id="IPR033732">
    <property type="entry name" value="ATP_synth_F1_a_nt-bd_dom"/>
</dbReference>
<keyword evidence="9 14" id="KW-0406">Ion transport</keyword>
<comment type="subcellular location">
    <subcellularLocation>
        <location evidence="14">Cell membrane</location>
        <topology evidence="14">Peripheral membrane protein</topology>
    </subcellularLocation>
    <subcellularLocation>
        <location evidence="2">Membrane</location>
    </subcellularLocation>
</comment>
<dbReference type="NCBIfam" id="TIGR00962">
    <property type="entry name" value="atpA"/>
    <property type="match status" value="1"/>
</dbReference>
<feature type="site" description="Required for activity" evidence="14">
    <location>
        <position position="387"/>
    </location>
</feature>
<evidence type="ECO:0000313" key="19">
    <source>
        <dbReference type="Proteomes" id="UP001500353"/>
    </source>
</evidence>
<evidence type="ECO:0000256" key="8">
    <source>
        <dbReference type="ARBA" id="ARBA00022967"/>
    </source>
</evidence>
<organism evidence="18 19">
    <name type="scientific">Chryseobacterium ginsengisoli</name>
    <dbReference type="NCBI Taxonomy" id="363853"/>
    <lineage>
        <taxon>Bacteria</taxon>
        <taxon>Pseudomonadati</taxon>
        <taxon>Bacteroidota</taxon>
        <taxon>Flavobacteriia</taxon>
        <taxon>Flavobacteriales</taxon>
        <taxon>Weeksellaceae</taxon>
        <taxon>Chryseobacterium group</taxon>
        <taxon>Chryseobacterium</taxon>
    </lineage>
</organism>
<dbReference type="InterPro" id="IPR005294">
    <property type="entry name" value="ATP_synth_F1_asu"/>
</dbReference>
<dbReference type="Gene3D" id="1.20.150.20">
    <property type="entry name" value="ATP synthase alpha/beta chain, C-terminal domain"/>
    <property type="match status" value="1"/>
</dbReference>
<dbReference type="InterPro" id="IPR036121">
    <property type="entry name" value="ATPase_F1/V1/A1_a/bsu_N_sf"/>
</dbReference>
<evidence type="ECO:0000256" key="10">
    <source>
        <dbReference type="ARBA" id="ARBA00023136"/>
    </source>
</evidence>
<evidence type="ECO:0000256" key="3">
    <source>
        <dbReference type="ARBA" id="ARBA00008936"/>
    </source>
</evidence>
<dbReference type="CDD" id="cd01132">
    <property type="entry name" value="F1-ATPase_alpha_CD"/>
    <property type="match status" value="1"/>
</dbReference>
<dbReference type="InterPro" id="IPR020003">
    <property type="entry name" value="ATPase_a/bsu_AS"/>
</dbReference>
<dbReference type="HAMAP" id="MF_01346">
    <property type="entry name" value="ATP_synth_alpha_bact"/>
    <property type="match status" value="1"/>
</dbReference>
<dbReference type="CDD" id="cd18116">
    <property type="entry name" value="ATP-synt_F1_alpha_N"/>
    <property type="match status" value="1"/>
</dbReference>
<keyword evidence="4 14" id="KW-0813">Transport</keyword>
<dbReference type="InterPro" id="IPR038376">
    <property type="entry name" value="ATP_synth_asu_C_sf"/>
</dbReference>
<evidence type="ECO:0000256" key="13">
    <source>
        <dbReference type="ARBA" id="ARBA00026013"/>
    </source>
</evidence>
<keyword evidence="5 14" id="KW-0547">Nucleotide-binding</keyword>
<dbReference type="InterPro" id="IPR000793">
    <property type="entry name" value="ATP_synth_asu_C"/>
</dbReference>
<proteinExistence type="inferred from homology"/>
<dbReference type="Proteomes" id="UP001500353">
    <property type="component" value="Unassembled WGS sequence"/>
</dbReference>
<keyword evidence="19" id="KW-1185">Reference proteome</keyword>